<dbReference type="InterPro" id="IPR019734">
    <property type="entry name" value="TPR_rpt"/>
</dbReference>
<accession>A0A1H3A866</accession>
<dbReference type="Gene3D" id="1.25.40.10">
    <property type="entry name" value="Tetratricopeptide repeat domain"/>
    <property type="match status" value="1"/>
</dbReference>
<keyword evidence="3" id="KW-0732">Signal</keyword>
<dbReference type="EMBL" id="FNMZ01000004">
    <property type="protein sequence ID" value="SDX25930.1"/>
    <property type="molecule type" value="Genomic_DNA"/>
</dbReference>
<reference evidence="4 5" key="1">
    <citation type="submission" date="2016-10" db="EMBL/GenBank/DDBJ databases">
        <authorList>
            <person name="de Groot N.N."/>
        </authorList>
    </citation>
    <scope>NUCLEOTIDE SEQUENCE [LARGE SCALE GENOMIC DNA]</scope>
    <source>
        <strain evidence="4 5">DSM 17890</strain>
    </source>
</reference>
<keyword evidence="5" id="KW-1185">Reference proteome</keyword>
<dbReference type="InterPro" id="IPR011990">
    <property type="entry name" value="TPR-like_helical_dom_sf"/>
</dbReference>
<evidence type="ECO:0000256" key="3">
    <source>
        <dbReference type="SAM" id="SignalP"/>
    </source>
</evidence>
<feature type="signal peptide" evidence="3">
    <location>
        <begin position="1"/>
        <end position="20"/>
    </location>
</feature>
<dbReference type="AlphaFoldDB" id="A0A1H3A866"/>
<dbReference type="SMART" id="SM00028">
    <property type="entry name" value="TPR"/>
    <property type="match status" value="3"/>
</dbReference>
<evidence type="ECO:0000256" key="1">
    <source>
        <dbReference type="PROSITE-ProRule" id="PRU00339"/>
    </source>
</evidence>
<feature type="repeat" description="TPR" evidence="1">
    <location>
        <begin position="151"/>
        <end position="184"/>
    </location>
</feature>
<feature type="chain" id="PRO_5011484779" evidence="3">
    <location>
        <begin position="21"/>
        <end position="237"/>
    </location>
</feature>
<dbReference type="Pfam" id="PF13432">
    <property type="entry name" value="TPR_16"/>
    <property type="match status" value="1"/>
</dbReference>
<sequence>MRQTALIHAAVFSVLTGAVASFGVAGGPAFAQSAPGAPGAAPVMPDATLIAPAPGSETESSPPLVDPDLDPTLDADAARADRLDALFADLAEGDEAAADKAESQIRRIWNRSGSDSMDLLLTRGREALEHEDLTTALQHFGAVTDHAPDFAEGWNLRATAFYLRGDLGQALADIERVLALEPRHYGAMTGLAVILEQLGRDADALTAWREAARINPHIEQAQDAIARLATSVDGRGI</sequence>
<dbReference type="STRING" id="356660.SAMN05444336_10497"/>
<dbReference type="Proteomes" id="UP000199118">
    <property type="component" value="Unassembled WGS sequence"/>
</dbReference>
<evidence type="ECO:0000313" key="5">
    <source>
        <dbReference type="Proteomes" id="UP000199118"/>
    </source>
</evidence>
<feature type="region of interest" description="Disordered" evidence="2">
    <location>
        <begin position="46"/>
        <end position="67"/>
    </location>
</feature>
<dbReference type="SUPFAM" id="SSF48452">
    <property type="entry name" value="TPR-like"/>
    <property type="match status" value="1"/>
</dbReference>
<name>A0A1H3A866_9RHOB</name>
<evidence type="ECO:0000256" key="2">
    <source>
        <dbReference type="SAM" id="MobiDB-lite"/>
    </source>
</evidence>
<keyword evidence="1" id="KW-0802">TPR repeat</keyword>
<organism evidence="4 5">
    <name type="scientific">Albimonas donghaensis</name>
    <dbReference type="NCBI Taxonomy" id="356660"/>
    <lineage>
        <taxon>Bacteria</taxon>
        <taxon>Pseudomonadati</taxon>
        <taxon>Pseudomonadota</taxon>
        <taxon>Alphaproteobacteria</taxon>
        <taxon>Rhodobacterales</taxon>
        <taxon>Paracoccaceae</taxon>
        <taxon>Albimonas</taxon>
    </lineage>
</organism>
<evidence type="ECO:0000313" key="4">
    <source>
        <dbReference type="EMBL" id="SDX25930.1"/>
    </source>
</evidence>
<gene>
    <name evidence="4" type="ORF">SAMN05444336_10497</name>
</gene>
<proteinExistence type="predicted"/>
<protein>
    <submittedName>
        <fullName evidence="4">Tetratricopeptide repeat-containing protein</fullName>
    </submittedName>
</protein>
<dbReference type="PROSITE" id="PS50005">
    <property type="entry name" value="TPR"/>
    <property type="match status" value="1"/>
</dbReference>